<accession>A0A7W7ZR02</accession>
<feature type="compositionally biased region" description="Basic and acidic residues" evidence="1">
    <location>
        <begin position="205"/>
        <end position="231"/>
    </location>
</feature>
<evidence type="ECO:0000313" key="2">
    <source>
        <dbReference type="EMBL" id="MBB5064555.1"/>
    </source>
</evidence>
<sequence length="243" mass="27793">MGMTERKARATAKNENPYTGEPRSFMLIRNDYVGPRNDTAERVLRRFGQNPFGENIYRAVWAPQKLIWSYEEQVPEYPNLGEEWVLEKWLSVEDDTGGMSRAEWEIKNFDVESGKSVLGPYPAYGYYNFSFALGEGVPCNAQAMELIAQLIERGKLYSAAEKQLALRQREEDRKLQQRQKISDAVDDVQTAAMRGAAFSGFGGHSTDKRPDDMRINISHEDLLRRRPELGRRGGHQISASRKQ</sequence>
<comment type="caution">
    <text evidence="2">The sequence shown here is derived from an EMBL/GenBank/DDBJ whole genome shotgun (WGS) entry which is preliminary data.</text>
</comment>
<organism evidence="2 3">
    <name type="scientific">Granulicella mallensis</name>
    <dbReference type="NCBI Taxonomy" id="940614"/>
    <lineage>
        <taxon>Bacteria</taxon>
        <taxon>Pseudomonadati</taxon>
        <taxon>Acidobacteriota</taxon>
        <taxon>Terriglobia</taxon>
        <taxon>Terriglobales</taxon>
        <taxon>Acidobacteriaceae</taxon>
        <taxon>Granulicella</taxon>
    </lineage>
</organism>
<proteinExistence type="predicted"/>
<evidence type="ECO:0000313" key="3">
    <source>
        <dbReference type="Proteomes" id="UP000584867"/>
    </source>
</evidence>
<dbReference type="RefSeq" id="WP_184256545.1">
    <property type="nucleotide sequence ID" value="NZ_JACHIO010000011.1"/>
</dbReference>
<dbReference type="Proteomes" id="UP000584867">
    <property type="component" value="Unassembled WGS sequence"/>
</dbReference>
<protein>
    <submittedName>
        <fullName evidence="2">Uncharacterized protein</fullName>
    </submittedName>
</protein>
<dbReference type="AlphaFoldDB" id="A0A7W7ZR02"/>
<reference evidence="2 3" key="1">
    <citation type="submission" date="2020-08" db="EMBL/GenBank/DDBJ databases">
        <title>Genomic Encyclopedia of Type Strains, Phase IV (KMG-V): Genome sequencing to study the core and pangenomes of soil and plant-associated prokaryotes.</title>
        <authorList>
            <person name="Whitman W."/>
        </authorList>
    </citation>
    <scope>NUCLEOTIDE SEQUENCE [LARGE SCALE GENOMIC DNA]</scope>
    <source>
        <strain evidence="2 3">X5P3</strain>
    </source>
</reference>
<name>A0A7W7ZR02_9BACT</name>
<dbReference type="EMBL" id="JACHIO010000011">
    <property type="protein sequence ID" value="MBB5064555.1"/>
    <property type="molecule type" value="Genomic_DNA"/>
</dbReference>
<evidence type="ECO:0000256" key="1">
    <source>
        <dbReference type="SAM" id="MobiDB-lite"/>
    </source>
</evidence>
<feature type="region of interest" description="Disordered" evidence="1">
    <location>
        <begin position="199"/>
        <end position="243"/>
    </location>
</feature>
<gene>
    <name evidence="2" type="ORF">HDF15_002913</name>
</gene>